<protein>
    <recommendedName>
        <fullName evidence="3">Ankyrin repeat-containing domain protein</fullName>
    </recommendedName>
</protein>
<accession>A0A1Y2HEH6</accession>
<dbReference type="AlphaFoldDB" id="A0A1Y2HEH6"/>
<name>A0A1Y2HEH6_9FUNG</name>
<organism evidence="1 2">
    <name type="scientific">Catenaria anguillulae PL171</name>
    <dbReference type="NCBI Taxonomy" id="765915"/>
    <lineage>
        <taxon>Eukaryota</taxon>
        <taxon>Fungi</taxon>
        <taxon>Fungi incertae sedis</taxon>
        <taxon>Blastocladiomycota</taxon>
        <taxon>Blastocladiomycetes</taxon>
        <taxon>Blastocladiales</taxon>
        <taxon>Catenariaceae</taxon>
        <taxon>Catenaria</taxon>
    </lineage>
</organism>
<gene>
    <name evidence="1" type="ORF">BCR44DRAFT_117697</name>
</gene>
<sequence length="71" mass="8142">MVDLERRRNGRALQWTHGALTAAAARGHVHVLDWWLNQRHLQVEWVGLLTPALRGGHIKVLEWWAASGLKM</sequence>
<comment type="caution">
    <text evidence="1">The sequence shown here is derived from an EMBL/GenBank/DDBJ whole genome shotgun (WGS) entry which is preliminary data.</text>
</comment>
<evidence type="ECO:0000313" key="2">
    <source>
        <dbReference type="Proteomes" id="UP000193411"/>
    </source>
</evidence>
<evidence type="ECO:0008006" key="3">
    <source>
        <dbReference type="Google" id="ProtNLM"/>
    </source>
</evidence>
<feature type="non-terminal residue" evidence="1">
    <location>
        <position position="71"/>
    </location>
</feature>
<keyword evidence="2" id="KW-1185">Reference proteome</keyword>
<dbReference type="EMBL" id="MCFL01000040">
    <property type="protein sequence ID" value="ORZ32976.1"/>
    <property type="molecule type" value="Genomic_DNA"/>
</dbReference>
<dbReference type="Proteomes" id="UP000193411">
    <property type="component" value="Unassembled WGS sequence"/>
</dbReference>
<evidence type="ECO:0000313" key="1">
    <source>
        <dbReference type="EMBL" id="ORZ32976.1"/>
    </source>
</evidence>
<proteinExistence type="predicted"/>
<reference evidence="1 2" key="1">
    <citation type="submission" date="2016-07" db="EMBL/GenBank/DDBJ databases">
        <title>Pervasive Adenine N6-methylation of Active Genes in Fungi.</title>
        <authorList>
            <consortium name="DOE Joint Genome Institute"/>
            <person name="Mondo S.J."/>
            <person name="Dannebaum R.O."/>
            <person name="Kuo R.C."/>
            <person name="Labutti K."/>
            <person name="Haridas S."/>
            <person name="Kuo A."/>
            <person name="Salamov A."/>
            <person name="Ahrendt S.R."/>
            <person name="Lipzen A."/>
            <person name="Sullivan W."/>
            <person name="Andreopoulos W.B."/>
            <person name="Clum A."/>
            <person name="Lindquist E."/>
            <person name="Daum C."/>
            <person name="Ramamoorthy G.K."/>
            <person name="Gryganskyi A."/>
            <person name="Culley D."/>
            <person name="Magnuson J.K."/>
            <person name="James T.Y."/>
            <person name="O'Malley M.A."/>
            <person name="Stajich J.E."/>
            <person name="Spatafora J.W."/>
            <person name="Visel A."/>
            <person name="Grigoriev I.V."/>
        </authorList>
    </citation>
    <scope>NUCLEOTIDE SEQUENCE [LARGE SCALE GENOMIC DNA]</scope>
    <source>
        <strain evidence="1 2">PL171</strain>
    </source>
</reference>